<evidence type="ECO:0000256" key="3">
    <source>
        <dbReference type="ARBA" id="ARBA00022679"/>
    </source>
</evidence>
<evidence type="ECO:0000313" key="12">
    <source>
        <dbReference type="EMBL" id="CAA0084390.1"/>
    </source>
</evidence>
<evidence type="ECO:0000259" key="11">
    <source>
        <dbReference type="SMART" id="SM00563"/>
    </source>
</evidence>
<dbReference type="SUPFAM" id="SSF55729">
    <property type="entry name" value="Acyl-CoA N-acyltransferases (Nat)"/>
    <property type="match status" value="1"/>
</dbReference>
<comment type="similarity">
    <text evidence="6">Belongs to the acetyltransferase family. OlsB subfamily.</text>
</comment>
<keyword evidence="5" id="KW-0012">Acyltransferase</keyword>
<dbReference type="AlphaFoldDB" id="A0A5S9N4E8"/>
<evidence type="ECO:0000256" key="7">
    <source>
        <dbReference type="ARBA" id="ARBA00039058"/>
    </source>
</evidence>
<evidence type="ECO:0000256" key="1">
    <source>
        <dbReference type="ARBA" id="ARBA00005189"/>
    </source>
</evidence>
<comment type="catalytic activity">
    <reaction evidence="10">
        <text>a (3R)-hydroxyacyl-[ACP] + L-ornithine = a lyso-ornithine lipid + holo-[ACP] + H(+)</text>
        <dbReference type="Rhea" id="RHEA:20633"/>
        <dbReference type="Rhea" id="RHEA-COMP:9685"/>
        <dbReference type="Rhea" id="RHEA-COMP:9945"/>
        <dbReference type="ChEBI" id="CHEBI:15378"/>
        <dbReference type="ChEBI" id="CHEBI:46911"/>
        <dbReference type="ChEBI" id="CHEBI:64479"/>
        <dbReference type="ChEBI" id="CHEBI:78827"/>
        <dbReference type="ChEBI" id="CHEBI:138482"/>
        <dbReference type="EC" id="2.3.2.30"/>
    </reaction>
    <physiologicalReaction direction="left-to-right" evidence="10">
        <dbReference type="Rhea" id="RHEA:20634"/>
    </physiologicalReaction>
</comment>
<evidence type="ECO:0000256" key="8">
    <source>
        <dbReference type="ARBA" id="ARBA00039866"/>
    </source>
</evidence>
<dbReference type="SUPFAM" id="SSF69593">
    <property type="entry name" value="Glycerol-3-phosphate (1)-acyltransferase"/>
    <property type="match status" value="1"/>
</dbReference>
<evidence type="ECO:0000256" key="6">
    <source>
        <dbReference type="ARBA" id="ARBA00038095"/>
    </source>
</evidence>
<comment type="function">
    <text evidence="9">Catalyzes the first step in the biosynthesis of ornithine lipids, which are phosphorus-free membrane lipids. Catalyzes the 3-hydroxyacyl-acyl carrier protein-dependent acylation of ornithine to form lyso-ornithine lipid (LOL).</text>
</comment>
<dbReference type="OrthoDB" id="1113830at2"/>
<dbReference type="Proteomes" id="UP000441399">
    <property type="component" value="Unassembled WGS sequence"/>
</dbReference>
<evidence type="ECO:0000256" key="4">
    <source>
        <dbReference type="ARBA" id="ARBA00023098"/>
    </source>
</evidence>
<dbReference type="InterPro" id="IPR045746">
    <property type="entry name" value="ACT14924-like_Acyltransf_dom"/>
</dbReference>
<dbReference type="Pfam" id="PF19576">
    <property type="entry name" value="Acyltransf_2"/>
    <property type="match status" value="1"/>
</dbReference>
<accession>A0A5S9N4E8</accession>
<dbReference type="InterPro" id="IPR002123">
    <property type="entry name" value="Plipid/glycerol_acylTrfase"/>
</dbReference>
<name>A0A5S9N4E8_9GAMM</name>
<evidence type="ECO:0000256" key="10">
    <source>
        <dbReference type="ARBA" id="ARBA00047785"/>
    </source>
</evidence>
<dbReference type="PANTHER" id="PTHR37323:SF1">
    <property type="entry name" value="L-ORNITHINE N(ALPHA)-ACYLTRANSFERASE"/>
    <property type="match status" value="1"/>
</dbReference>
<keyword evidence="4" id="KW-0443">Lipid metabolism</keyword>
<gene>
    <name evidence="12" type="ORF">OPDIPICF_00669</name>
</gene>
<dbReference type="EMBL" id="CACSIO010000001">
    <property type="protein sequence ID" value="CAA0084390.1"/>
    <property type="molecule type" value="Genomic_DNA"/>
</dbReference>
<dbReference type="EC" id="2.3.2.30" evidence="7"/>
<evidence type="ECO:0000256" key="5">
    <source>
        <dbReference type="ARBA" id="ARBA00023315"/>
    </source>
</evidence>
<evidence type="ECO:0000256" key="2">
    <source>
        <dbReference type="ARBA" id="ARBA00022516"/>
    </source>
</evidence>
<dbReference type="GO" id="GO:0006629">
    <property type="term" value="P:lipid metabolic process"/>
    <property type="evidence" value="ECO:0007669"/>
    <property type="project" value="UniProtKB-KW"/>
</dbReference>
<keyword evidence="3" id="KW-0808">Transferase</keyword>
<protein>
    <recommendedName>
        <fullName evidence="8">L-ornithine N(alpha)-acyltransferase</fullName>
        <ecNumber evidence="7">2.3.2.30</ecNumber>
    </recommendedName>
</protein>
<dbReference type="GO" id="GO:0043810">
    <property type="term" value="F:ornithine-acyl [acyl carrier protein] N-acyltransferase activity"/>
    <property type="evidence" value="ECO:0007669"/>
    <property type="project" value="UniProtKB-EC"/>
</dbReference>
<dbReference type="SMART" id="SM00563">
    <property type="entry name" value="PlsC"/>
    <property type="match status" value="1"/>
</dbReference>
<evidence type="ECO:0000256" key="9">
    <source>
        <dbReference type="ARBA" id="ARBA00045724"/>
    </source>
</evidence>
<dbReference type="InterPro" id="IPR016181">
    <property type="entry name" value="Acyl_CoA_acyltransferase"/>
</dbReference>
<comment type="pathway">
    <text evidence="1">Lipid metabolism.</text>
</comment>
<reference evidence="12 13" key="1">
    <citation type="submission" date="2019-11" db="EMBL/GenBank/DDBJ databases">
        <authorList>
            <person name="Holert J."/>
        </authorList>
    </citation>
    <scope>NUCLEOTIDE SEQUENCE [LARGE SCALE GENOMIC DNA]</scope>
    <source>
        <strain evidence="12">SB11_3</strain>
    </source>
</reference>
<dbReference type="PANTHER" id="PTHR37323">
    <property type="entry name" value="GCN5-RELATED N-ACETYLTRANSFERASE"/>
    <property type="match status" value="1"/>
</dbReference>
<dbReference type="InterPro" id="IPR052351">
    <property type="entry name" value="Ornithine_N-alpha-AT"/>
</dbReference>
<dbReference type="Gene3D" id="3.40.630.30">
    <property type="match status" value="1"/>
</dbReference>
<sequence length="579" mass="66820">MISVDAVLAEKLPHFSRKHPVLNRTLSTILKYFLHEREFQAFEEKYPHLEGFDFVEQVLEYFDFDYRVFDREVARIPDTGRVVIVANHPIGSLDGLALLKMIKDVRPDVKVIANELLYAIEPLRSLLLPVDNMSNKTRKESIKDIRKYLESDGAVIIFPAGEVSRFGPSGIKDGRWDKGFLRFAQATNAPILPLFVNGRNSLFFYALSFLSKPASGIWLVREMFKQANQHVDVRVGHAIYPDQYQNLDLKIDAKVKLFKKYVYKLGKGKHLLGFVPDYETVAHPEDRLLLKREIRQCELLGETSDGKKIYLYNYATNSVVMREIGRLRELTFRAVKEGSGKRRDVDYYDHYYDHIVLWDDTDLEIVGAYRLVQSAKALAHEMPEDKKSLSKLYTQTLFDFNPAMDQCLENGLELGRSFIQPRYWGRRSLDYLWYGIGAYLKKYPHIDTMFGPVSISAAYPDAAKDVLVYFYTRFFACESALVSAPNEYQISDKERARLDAAFDGLNDYKARFAKLRELMGELGESVPTLYKQYTELCHEGGTEFSGFNVDHQFSDCIDGFIVVHVDKVKESKRQRYIGD</sequence>
<evidence type="ECO:0000313" key="13">
    <source>
        <dbReference type="Proteomes" id="UP000441399"/>
    </source>
</evidence>
<dbReference type="CDD" id="cd07986">
    <property type="entry name" value="LPLAT_ACT14924-like"/>
    <property type="match status" value="1"/>
</dbReference>
<organism evidence="12 13">
    <name type="scientific">BD1-7 clade bacterium</name>
    <dbReference type="NCBI Taxonomy" id="2029982"/>
    <lineage>
        <taxon>Bacteria</taxon>
        <taxon>Pseudomonadati</taxon>
        <taxon>Pseudomonadota</taxon>
        <taxon>Gammaproteobacteria</taxon>
        <taxon>Cellvibrionales</taxon>
        <taxon>Spongiibacteraceae</taxon>
        <taxon>BD1-7 clade</taxon>
    </lineage>
</organism>
<feature type="domain" description="Phospholipid/glycerol acyltransferase" evidence="11">
    <location>
        <begin position="82"/>
        <end position="199"/>
    </location>
</feature>
<dbReference type="Pfam" id="PF13444">
    <property type="entry name" value="Acetyltransf_5"/>
    <property type="match status" value="1"/>
</dbReference>
<proteinExistence type="inferred from homology"/>
<keyword evidence="2" id="KW-0444">Lipid biosynthesis</keyword>
<keyword evidence="13" id="KW-1185">Reference proteome</keyword>